<reference evidence="1" key="1">
    <citation type="submission" date="2021-02" db="EMBL/GenBank/DDBJ databases">
        <authorList>
            <person name="Nowell W R."/>
        </authorList>
    </citation>
    <scope>NUCLEOTIDE SEQUENCE</scope>
</reference>
<comment type="caution">
    <text evidence="1">The sequence shown here is derived from an EMBL/GenBank/DDBJ whole genome shotgun (WGS) entry which is preliminary data.</text>
</comment>
<gene>
    <name evidence="1" type="ORF">JBS370_LOCUS41708</name>
</gene>
<organism evidence="1 2">
    <name type="scientific">Rotaria sordida</name>
    <dbReference type="NCBI Taxonomy" id="392033"/>
    <lineage>
        <taxon>Eukaryota</taxon>
        <taxon>Metazoa</taxon>
        <taxon>Spiralia</taxon>
        <taxon>Gnathifera</taxon>
        <taxon>Rotifera</taxon>
        <taxon>Eurotatoria</taxon>
        <taxon>Bdelloidea</taxon>
        <taxon>Philodinida</taxon>
        <taxon>Philodinidae</taxon>
        <taxon>Rotaria</taxon>
    </lineage>
</organism>
<accession>A0A820KK55</accession>
<dbReference type="Proteomes" id="UP000663836">
    <property type="component" value="Unassembled WGS sequence"/>
</dbReference>
<dbReference type="AlphaFoldDB" id="A0A820KK55"/>
<feature type="non-terminal residue" evidence="1">
    <location>
        <position position="1"/>
    </location>
</feature>
<protein>
    <recommendedName>
        <fullName evidence="3">MAM domain-containing protein</fullName>
    </recommendedName>
</protein>
<dbReference type="EMBL" id="CAJOBD010048374">
    <property type="protein sequence ID" value="CAF4343662.1"/>
    <property type="molecule type" value="Genomic_DNA"/>
</dbReference>
<evidence type="ECO:0000313" key="1">
    <source>
        <dbReference type="EMBL" id="CAF4343662.1"/>
    </source>
</evidence>
<proteinExistence type="predicted"/>
<evidence type="ECO:0008006" key="3">
    <source>
        <dbReference type="Google" id="ProtNLM"/>
    </source>
</evidence>
<name>A0A820KK55_9BILA</name>
<sequence length="120" mass="13943">NTCETVNGDIATCAPGLYGLVSLNSSDSSKTIIDSINYNRTLRDSVGEQCLRFYYYFTVYDEKDWEQEIRVSIRPDNDTDRGFLIGSLTILDMEENGWQFQTITFNSTFSRYTVRSFFFF</sequence>
<evidence type="ECO:0000313" key="2">
    <source>
        <dbReference type="Proteomes" id="UP000663836"/>
    </source>
</evidence>